<feature type="transmembrane region" description="Helical" evidence="1">
    <location>
        <begin position="6"/>
        <end position="27"/>
    </location>
</feature>
<dbReference type="AlphaFoldDB" id="A0A8I1DE41"/>
<dbReference type="RefSeq" id="WP_181731790.1">
    <property type="nucleotide sequence ID" value="NZ_JACEIR010000003.1"/>
</dbReference>
<keyword evidence="1" id="KW-0472">Membrane</keyword>
<dbReference type="PANTHER" id="PTHR38034">
    <property type="entry name" value="INNER MEMBRANE PROTEIN YPJD"/>
    <property type="match status" value="1"/>
</dbReference>
<evidence type="ECO:0000256" key="1">
    <source>
        <dbReference type="SAM" id="Phobius"/>
    </source>
</evidence>
<dbReference type="EMBL" id="JAECVW010000002">
    <property type="protein sequence ID" value="MBH8594552.1"/>
    <property type="molecule type" value="Genomic_DNA"/>
</dbReference>
<feature type="transmembrane region" description="Helical" evidence="1">
    <location>
        <begin position="94"/>
        <end position="113"/>
    </location>
</feature>
<feature type="transmembrane region" description="Helical" evidence="1">
    <location>
        <begin position="245"/>
        <end position="263"/>
    </location>
</feature>
<feature type="transmembrane region" description="Helical" evidence="1">
    <location>
        <begin position="39"/>
        <end position="60"/>
    </location>
</feature>
<sequence>MFAERWIYDFIIYLYAFSILFSFADLLHRNRRSEKISYFFLGIVWLIQTAVFILAVFDWWPVQLPFWIDAFFIYSWILVSFTLVMHLVYRMPVYYFLANLMGFVVLVLNLFFVRHPSAAFEHLLLTELVFIHVTIAMMAYAAFSLACISGGLYLVSNHLLKEKKWNRLLRILPSLDRLESFSVWSVVAGAVFLLISVLLGIIYGYQTVGNRLWLDPKLWGTFWVMILYGWIIWQWARTRLTGRRLAWWSSLSFLSILLNYFITQAGVSFHQWF</sequence>
<dbReference type="Pfam" id="PF01578">
    <property type="entry name" value="Cytochrom_C_asm"/>
    <property type="match status" value="1"/>
</dbReference>
<feature type="transmembrane region" description="Helical" evidence="1">
    <location>
        <begin position="217"/>
        <end position="233"/>
    </location>
</feature>
<comment type="caution">
    <text evidence="3">The sequence shown here is derived from an EMBL/GenBank/DDBJ whole genome shotgun (WGS) entry which is preliminary data.</text>
</comment>
<dbReference type="PANTHER" id="PTHR38034:SF1">
    <property type="entry name" value="INNER MEMBRANE PROTEIN YPJD"/>
    <property type="match status" value="1"/>
</dbReference>
<feature type="transmembrane region" description="Helical" evidence="1">
    <location>
        <begin position="181"/>
        <end position="205"/>
    </location>
</feature>
<gene>
    <name evidence="3" type="primary">ccsA</name>
    <name evidence="3" type="ORF">I8U20_04315</name>
</gene>
<name>A0A8I1DE41_THEIN</name>
<feature type="transmembrane region" description="Helical" evidence="1">
    <location>
        <begin position="133"/>
        <end position="160"/>
    </location>
</feature>
<reference evidence="3 4" key="1">
    <citation type="submission" date="2020-12" db="EMBL/GenBank/DDBJ databases">
        <title>WGS of Thermoactinomyces spp.</title>
        <authorList>
            <person name="Cheng K."/>
        </authorList>
    </citation>
    <scope>NUCLEOTIDE SEQUENCE [LARGE SCALE GENOMIC DNA]</scope>
    <source>
        <strain evidence="4">CICC 10671\DSM 43846</strain>
    </source>
</reference>
<feature type="transmembrane region" description="Helical" evidence="1">
    <location>
        <begin position="66"/>
        <end position="87"/>
    </location>
</feature>
<evidence type="ECO:0000313" key="4">
    <source>
        <dbReference type="Proteomes" id="UP000633619"/>
    </source>
</evidence>
<dbReference type="InterPro" id="IPR052372">
    <property type="entry name" value="YpjD/HemX"/>
</dbReference>
<feature type="domain" description="Cytochrome c assembly protein" evidence="2">
    <location>
        <begin position="69"/>
        <end position="264"/>
    </location>
</feature>
<keyword evidence="1" id="KW-0812">Transmembrane</keyword>
<dbReference type="InterPro" id="IPR002541">
    <property type="entry name" value="Cyt_c_assembly"/>
</dbReference>
<accession>A0A8I1DE41</accession>
<dbReference type="GO" id="GO:0017004">
    <property type="term" value="P:cytochrome complex assembly"/>
    <property type="evidence" value="ECO:0007669"/>
    <property type="project" value="InterPro"/>
</dbReference>
<keyword evidence="1" id="KW-1133">Transmembrane helix</keyword>
<dbReference type="Proteomes" id="UP000633619">
    <property type="component" value="Unassembled WGS sequence"/>
</dbReference>
<keyword evidence="4" id="KW-1185">Reference proteome</keyword>
<organism evidence="3 4">
    <name type="scientific">Thermoactinomyces intermedius</name>
    <dbReference type="NCBI Taxonomy" id="2024"/>
    <lineage>
        <taxon>Bacteria</taxon>
        <taxon>Bacillati</taxon>
        <taxon>Bacillota</taxon>
        <taxon>Bacilli</taxon>
        <taxon>Bacillales</taxon>
        <taxon>Thermoactinomycetaceae</taxon>
        <taxon>Thermoactinomyces</taxon>
    </lineage>
</organism>
<dbReference type="GO" id="GO:0020037">
    <property type="term" value="F:heme binding"/>
    <property type="evidence" value="ECO:0007669"/>
    <property type="project" value="InterPro"/>
</dbReference>
<proteinExistence type="predicted"/>
<evidence type="ECO:0000259" key="2">
    <source>
        <dbReference type="Pfam" id="PF01578"/>
    </source>
</evidence>
<evidence type="ECO:0000313" key="3">
    <source>
        <dbReference type="EMBL" id="MBH8594552.1"/>
    </source>
</evidence>
<protein>
    <submittedName>
        <fullName evidence="3">Cytochrome c biogenesis protein CcsA</fullName>
    </submittedName>
</protein>